<reference evidence="2" key="1">
    <citation type="journal article" date="2019" name="bioRxiv">
        <title>Genomics, evolutionary history and diagnostics of the Alternaria alternata species group including apple and Asian pear pathotypes.</title>
        <authorList>
            <person name="Armitage A.D."/>
            <person name="Cockerton H.M."/>
            <person name="Sreenivasaprasad S."/>
            <person name="Woodhall J.W."/>
            <person name="Lane C.R."/>
            <person name="Harrison R.J."/>
            <person name="Clarkson J.P."/>
        </authorList>
    </citation>
    <scope>NUCLEOTIDE SEQUENCE [LARGE SCALE GENOMIC DNA]</scope>
    <source>
        <strain evidence="2">FERA 635</strain>
    </source>
</reference>
<comment type="caution">
    <text evidence="1">The sequence shown here is derived from an EMBL/GenBank/DDBJ whole genome shotgun (WGS) entry which is preliminary data.</text>
</comment>
<keyword evidence="2" id="KW-1185">Reference proteome</keyword>
<name>A0ABY0FNJ5_9PLEO</name>
<accession>A0ABY0FNJ5</accession>
<gene>
    <name evidence="1" type="ORF">AA0119_g13471</name>
</gene>
<organism evidence="1 2">
    <name type="scientific">Alternaria tenuissima</name>
    <dbReference type="NCBI Taxonomy" id="119927"/>
    <lineage>
        <taxon>Eukaryota</taxon>
        <taxon>Fungi</taxon>
        <taxon>Dikarya</taxon>
        <taxon>Ascomycota</taxon>
        <taxon>Pezizomycotina</taxon>
        <taxon>Dothideomycetes</taxon>
        <taxon>Pleosporomycetidae</taxon>
        <taxon>Pleosporales</taxon>
        <taxon>Pleosporineae</taxon>
        <taxon>Pleosporaceae</taxon>
        <taxon>Alternaria</taxon>
        <taxon>Alternaria sect. Alternaria</taxon>
        <taxon>Alternaria alternata complex</taxon>
    </lineage>
</organism>
<proteinExistence type="predicted"/>
<protein>
    <submittedName>
        <fullName evidence="1">Uncharacterized protein</fullName>
    </submittedName>
</protein>
<sequence length="185" mass="21471">MVTVARPEYWRKNDRRLPHNYVLLEDELINERWSEALTLLSGQSSREEIEKVLQDYEHKFSDVLNLATEKRPGYPEIQERVIELLTEIAVKCGLPTPSRNVKEHPDDEIDKDEDPLAHAIRAKSLKVVQRLLELGIVPNDDHVQLTQNGVKQARRIRKLVNETRAINKEGLRFTLHETVLKDLKG</sequence>
<evidence type="ECO:0000313" key="2">
    <source>
        <dbReference type="Proteomes" id="UP000293195"/>
    </source>
</evidence>
<dbReference type="Proteomes" id="UP000293195">
    <property type="component" value="Unassembled WGS sequence"/>
</dbReference>
<dbReference type="EMBL" id="PDXF01000276">
    <property type="protein sequence ID" value="RYN81526.1"/>
    <property type="molecule type" value="Genomic_DNA"/>
</dbReference>
<evidence type="ECO:0000313" key="1">
    <source>
        <dbReference type="EMBL" id="RYN81526.1"/>
    </source>
</evidence>